<accession>A0A2K8KEH0</accession>
<organism evidence="2 3">
    <name type="scientific">Roseinatronobacter bogoriensis subsp. barguzinensis</name>
    <dbReference type="NCBI Taxonomy" id="441209"/>
    <lineage>
        <taxon>Bacteria</taxon>
        <taxon>Pseudomonadati</taxon>
        <taxon>Pseudomonadota</taxon>
        <taxon>Alphaproteobacteria</taxon>
        <taxon>Rhodobacterales</taxon>
        <taxon>Paracoccaceae</taxon>
        <taxon>Roseinatronobacter</taxon>
    </lineage>
</organism>
<dbReference type="GO" id="GO:0006950">
    <property type="term" value="P:response to stress"/>
    <property type="evidence" value="ECO:0007669"/>
    <property type="project" value="TreeGrafter"/>
</dbReference>
<dbReference type="InterPro" id="IPR036390">
    <property type="entry name" value="WH_DNA-bd_sf"/>
</dbReference>
<dbReference type="PROSITE" id="PS50995">
    <property type="entry name" value="HTH_MARR_2"/>
    <property type="match status" value="1"/>
</dbReference>
<dbReference type="GO" id="GO:0003677">
    <property type="term" value="F:DNA binding"/>
    <property type="evidence" value="ECO:0007669"/>
    <property type="project" value="InterPro"/>
</dbReference>
<dbReference type="Proteomes" id="UP000228948">
    <property type="component" value="Chromosome"/>
</dbReference>
<dbReference type="SMART" id="SM00347">
    <property type="entry name" value="HTH_MARR"/>
    <property type="match status" value="1"/>
</dbReference>
<evidence type="ECO:0000313" key="3">
    <source>
        <dbReference type="Proteomes" id="UP000228948"/>
    </source>
</evidence>
<dbReference type="Gene3D" id="1.10.10.10">
    <property type="entry name" value="Winged helix-like DNA-binding domain superfamily/Winged helix DNA-binding domain"/>
    <property type="match status" value="1"/>
</dbReference>
<dbReference type="KEGG" id="rbg:BG454_17570"/>
<dbReference type="InterPro" id="IPR039422">
    <property type="entry name" value="MarR/SlyA-like"/>
</dbReference>
<dbReference type="EMBL" id="CP024899">
    <property type="protein sequence ID" value="ATX67396.1"/>
    <property type="molecule type" value="Genomic_DNA"/>
</dbReference>
<dbReference type="NCBIfam" id="TIGR02337">
    <property type="entry name" value="HpaR"/>
    <property type="match status" value="1"/>
</dbReference>
<reference evidence="2 3" key="1">
    <citation type="submission" date="2017-11" db="EMBL/GenBank/DDBJ databases">
        <title>Revised Sequence and Annotation of the Rhodobaca barguzinensis strain alga05 Genome.</title>
        <authorList>
            <person name="Kopejtka K."/>
            <person name="Tomasch J.M."/>
            <person name="Bunk B."/>
            <person name="Koblizek M."/>
        </authorList>
    </citation>
    <scope>NUCLEOTIDE SEQUENCE [LARGE SCALE GENOMIC DNA]</scope>
    <source>
        <strain evidence="3">alga05</strain>
    </source>
</reference>
<dbReference type="InterPro" id="IPR036388">
    <property type="entry name" value="WH-like_DNA-bd_sf"/>
</dbReference>
<name>A0A2K8KEH0_9RHOB</name>
<dbReference type="InterPro" id="IPR012712">
    <property type="entry name" value="HpaR/FarR"/>
</dbReference>
<protein>
    <submittedName>
        <fullName evidence="2">Homoprotocatechuate degradation operon regulator HpaR</fullName>
    </submittedName>
</protein>
<dbReference type="SUPFAM" id="SSF46785">
    <property type="entry name" value="Winged helix' DNA-binding domain"/>
    <property type="match status" value="1"/>
</dbReference>
<dbReference type="InterPro" id="IPR000835">
    <property type="entry name" value="HTH_MarR-typ"/>
</dbReference>
<dbReference type="GO" id="GO:0045892">
    <property type="term" value="P:negative regulation of DNA-templated transcription"/>
    <property type="evidence" value="ECO:0007669"/>
    <property type="project" value="InterPro"/>
</dbReference>
<dbReference type="Pfam" id="PF01047">
    <property type="entry name" value="MarR"/>
    <property type="match status" value="1"/>
</dbReference>
<dbReference type="PANTHER" id="PTHR33164">
    <property type="entry name" value="TRANSCRIPTIONAL REGULATOR, MARR FAMILY"/>
    <property type="match status" value="1"/>
</dbReference>
<dbReference type="STRING" id="441209.GCA_001870665_03301"/>
<keyword evidence="3" id="KW-1185">Reference proteome</keyword>
<evidence type="ECO:0000259" key="1">
    <source>
        <dbReference type="PROSITE" id="PS50995"/>
    </source>
</evidence>
<gene>
    <name evidence="2" type="primary">hpaR</name>
    <name evidence="2" type="ORF">BG454_17570</name>
</gene>
<proteinExistence type="predicted"/>
<feature type="domain" description="HTH marR-type" evidence="1">
    <location>
        <begin position="69"/>
        <end position="200"/>
    </location>
</feature>
<evidence type="ECO:0000313" key="2">
    <source>
        <dbReference type="EMBL" id="ATX67396.1"/>
    </source>
</evidence>
<dbReference type="AlphaFoldDB" id="A0A2K8KEH0"/>
<sequence length="222" mass="25271">MQAFAGTTGRIEAALRLCPNFLRPATARQYAAAAKKFSFENTRKICIVLQMQKGKRMPRIRNSELRKFEKSLPIALLRAREATTRLFKPFIESHDLTMPQWRVLRALAEADALDAKTLAERCVILPPSLTRIFRCLTQRGFIAQVDCNDARRHMVRLTDEGRALFEDVVQESEPSYKQLADAFGPERLDTLLDLLNDLRNTVQTMSDPVEDMPPLRKVAGGR</sequence>
<dbReference type="PANTHER" id="PTHR33164:SF13">
    <property type="entry name" value="4-HYDROXYPHENYLACETATE CATABOLISM PROTEIN"/>
    <property type="match status" value="1"/>
</dbReference>
<dbReference type="GO" id="GO:0003700">
    <property type="term" value="F:DNA-binding transcription factor activity"/>
    <property type="evidence" value="ECO:0007669"/>
    <property type="project" value="InterPro"/>
</dbReference>